<sequence length="298" mass="33919">MMKFGMFNSINGDRRYKAEDFARYFATFIGNGIFVKPSDCLQIRANGDSMSVIVRPGKAWVNGYYLINDEDYNLPLSAGDTTLNRIDRIVIRLDFLQRKMSVEVKKGTLSASPVAPTLKRDADAYELALADVYIAKGALTINQAAITDTRLNNNLCGLMHGVVDQVDTTTIFNQYQQWFDDYSVTKASEFLTWQTNVTTALEAWIDAQEQDFTAWRQAEEQLYYAWLEGRKDGFDAWFETVKGKLSEDAAGNLFNMIEDHKHARLPHFQIDVVTGKKYATGWIIEDGKLYFEAEEVNS</sequence>
<name>A0ABY2T6K3_9BACI</name>
<dbReference type="Proteomes" id="UP000308539">
    <property type="component" value="Unassembled WGS sequence"/>
</dbReference>
<dbReference type="EMBL" id="SZPV01000040">
    <property type="protein sequence ID" value="TKI52672.1"/>
    <property type="molecule type" value="Genomic_DNA"/>
</dbReference>
<accession>A0ABY2T6K3</accession>
<dbReference type="RefSeq" id="WP_025219661.1">
    <property type="nucleotide sequence ID" value="NZ_CP006837.1"/>
</dbReference>
<gene>
    <name evidence="1" type="ORF">FC752_18995</name>
</gene>
<keyword evidence="2" id="KW-1185">Reference proteome</keyword>
<comment type="caution">
    <text evidence="1">The sequence shown here is derived from an EMBL/GenBank/DDBJ whole genome shotgun (WGS) entry which is preliminary data.</text>
</comment>
<evidence type="ECO:0008006" key="3">
    <source>
        <dbReference type="Google" id="ProtNLM"/>
    </source>
</evidence>
<proteinExistence type="predicted"/>
<organism evidence="1 2">
    <name type="scientific">Lysinibacillus varians</name>
    <dbReference type="NCBI Taxonomy" id="1145276"/>
    <lineage>
        <taxon>Bacteria</taxon>
        <taxon>Bacillati</taxon>
        <taxon>Bacillota</taxon>
        <taxon>Bacilli</taxon>
        <taxon>Bacillales</taxon>
        <taxon>Bacillaceae</taxon>
        <taxon>Lysinibacillus</taxon>
    </lineage>
</organism>
<reference evidence="1 2" key="1">
    <citation type="submission" date="2019-04" db="EMBL/GenBank/DDBJ databases">
        <title>Lysinibacillus genome sequencing.</title>
        <authorList>
            <person name="Dunlap C."/>
        </authorList>
    </citation>
    <scope>NUCLEOTIDE SEQUENCE [LARGE SCALE GENOMIC DNA]</scope>
    <source>
        <strain evidence="1 2">NBRC 109424</strain>
    </source>
</reference>
<evidence type="ECO:0000313" key="2">
    <source>
        <dbReference type="Proteomes" id="UP000308539"/>
    </source>
</evidence>
<protein>
    <recommendedName>
        <fullName evidence="3">Phage structural protein</fullName>
    </recommendedName>
</protein>
<evidence type="ECO:0000313" key="1">
    <source>
        <dbReference type="EMBL" id="TKI52672.1"/>
    </source>
</evidence>